<sequence>MAKQRFFLRLGLFSIVVAFILWGTPQMGSETSRVFRNFTSRESPASYRERMDIAVRLQVLKNLLDERYPQTHWTTGRAFNAPALDRLTACTLEGNCGPGEGTVVILGSYHFGNSRAGHVSGEDIWAYSTMTAFEALNYTLLYAYGAMDALQIYQQIPDLVPVVILEGDALAGCVKRNAETASETDSNDAPGTWQAPDRIGCVKRPGFEEGIPVWKLFAFHFWPGPNSALGGNWTLSPEDYGSWMPNKGNYYLGYSIEDKCRQIPFQEQREHRALILAKNPEMLAGKDFAWGGLLEGAAKSVPKSRDGKEFTLVSTAGKSVQQGGPVELPEPGVISMGSMPQKKWWNEVAKSKAMLGVGKPYLSPSPYDAMCFGVPFINVIFHRDEAEPENKAKWWTMHDALLPLDPPYVYHVKQHEEAELREALAAAASTPIGRFIPPWMTLEAVKDRHRELVERDWRSLAEVVVAEQFPDGSSPFLL</sequence>
<proteinExistence type="predicted"/>
<organism evidence="2 3">
    <name type="scientific">Papiliotrema laurentii</name>
    <name type="common">Cryptococcus laurentii</name>
    <dbReference type="NCBI Taxonomy" id="5418"/>
    <lineage>
        <taxon>Eukaryota</taxon>
        <taxon>Fungi</taxon>
        <taxon>Dikarya</taxon>
        <taxon>Basidiomycota</taxon>
        <taxon>Agaricomycotina</taxon>
        <taxon>Tremellomycetes</taxon>
        <taxon>Tremellales</taxon>
        <taxon>Rhynchogastremaceae</taxon>
        <taxon>Papiliotrema</taxon>
    </lineage>
</organism>
<dbReference type="AlphaFoldDB" id="A0AAD9CYF3"/>
<dbReference type="InterPro" id="IPR026116">
    <property type="entry name" value="GT18_cat"/>
</dbReference>
<name>A0AAD9CYF3_PAPLA</name>
<accession>A0AAD9CYF3</accession>
<dbReference type="GO" id="GO:0030144">
    <property type="term" value="F:alpha-1,6-mannosylglycoprotein 6-beta-N-acetylglucosaminyltransferase activity"/>
    <property type="evidence" value="ECO:0007669"/>
    <property type="project" value="InterPro"/>
</dbReference>
<keyword evidence="3" id="KW-1185">Reference proteome</keyword>
<evidence type="ECO:0000259" key="1">
    <source>
        <dbReference type="Pfam" id="PF15024"/>
    </source>
</evidence>
<dbReference type="EMBL" id="JAODAN010000007">
    <property type="protein sequence ID" value="KAK1922898.1"/>
    <property type="molecule type" value="Genomic_DNA"/>
</dbReference>
<dbReference type="Pfam" id="PF15024">
    <property type="entry name" value="Glyco_transf_18"/>
    <property type="match status" value="1"/>
</dbReference>
<gene>
    <name evidence="2" type="ORF">DB88DRAFT_493090</name>
</gene>
<feature type="domain" description="Glycosyltransferase family 18 catalytic" evidence="1">
    <location>
        <begin position="231"/>
        <end position="455"/>
    </location>
</feature>
<evidence type="ECO:0000313" key="3">
    <source>
        <dbReference type="Proteomes" id="UP001182556"/>
    </source>
</evidence>
<reference evidence="2" key="1">
    <citation type="submission" date="2023-02" db="EMBL/GenBank/DDBJ databases">
        <title>Identification and recombinant expression of a fungal hydrolase from Papiliotrema laurentii that hydrolyzes apple cutin and clears colloidal polyester polyurethane.</title>
        <authorList>
            <consortium name="DOE Joint Genome Institute"/>
            <person name="Roman V.A."/>
            <person name="Bojanowski C."/>
            <person name="Crable B.R."/>
            <person name="Wagner D.N."/>
            <person name="Hung C.S."/>
            <person name="Nadeau L.J."/>
            <person name="Schratz L."/>
            <person name="Haridas S."/>
            <person name="Pangilinan J."/>
            <person name="Lipzen A."/>
            <person name="Na H."/>
            <person name="Yan M."/>
            <person name="Ng V."/>
            <person name="Grigoriev I.V."/>
            <person name="Spatafora J.W."/>
            <person name="Barlow D."/>
            <person name="Biffinger J."/>
            <person name="Kelley-Loughnane N."/>
            <person name="Varaljay V.A."/>
            <person name="Crookes-Goodson W.J."/>
        </authorList>
    </citation>
    <scope>NUCLEOTIDE SEQUENCE</scope>
    <source>
        <strain evidence="2">5307AH</strain>
    </source>
</reference>
<protein>
    <recommendedName>
        <fullName evidence="1">Glycosyltransferase family 18 catalytic domain-containing protein</fullName>
    </recommendedName>
</protein>
<comment type="caution">
    <text evidence="2">The sequence shown here is derived from an EMBL/GenBank/DDBJ whole genome shotgun (WGS) entry which is preliminary data.</text>
</comment>
<evidence type="ECO:0000313" key="2">
    <source>
        <dbReference type="EMBL" id="KAK1922898.1"/>
    </source>
</evidence>
<dbReference type="Proteomes" id="UP001182556">
    <property type="component" value="Unassembled WGS sequence"/>
</dbReference>